<feature type="region of interest" description="Disordered" evidence="1">
    <location>
        <begin position="458"/>
        <end position="477"/>
    </location>
</feature>
<reference evidence="2 3" key="1">
    <citation type="submission" date="2022-05" db="EMBL/GenBank/DDBJ databases">
        <authorList>
            <consortium name="Genoscope - CEA"/>
            <person name="William W."/>
        </authorList>
    </citation>
    <scope>NUCLEOTIDE SEQUENCE [LARGE SCALE GENOMIC DNA]</scope>
</reference>
<accession>A0AAU9WGY4</accession>
<sequence length="579" mass="63437">MYSHIPPNALTSPQVGNEQVVFLATSPGLTSSYGPANPMPSTPMQFPAQGAPQLTGISSSAAYGCGPVIGVQVPMWTHVPQTSPTVVGNMMQYPTQPLQYQACYMSPVQHSNHGMYFNNQIQSYNMVPHQYVPVPNRGFRQHFPMGQPPNVPYAMPHECVPVANSGFAHPAGGMVHPQFIPPDPHAREAVYEMSIFQQAQYIPQYPTSTHQHPQISAVVQRRPGVVNQPAYFTREELEVQKSLPNSEQQGGVNAVHLLHEEESTGVHKPVRSDGNSAASLCEQAPAPSQQHILENTESIQSPHHHILDCVEPVQVPGQQMVDNSETIHSPSQHLLESTESIQSPHQDMLDSSESTQADAIVSPSQMTLVPSPSSSDGVQTVCSSPVQSHSEEDELTVAEDDQIPTKDISDDLALHQSPVEVNNADNFERLEPEQPYDSASFKPEKCNAISLTKPLLKEGMYGPQKGEISGSSSVSQETELIPQNAFGKHTTQPYISRESKASTNQMHYHYHRSIRSLIDTPVYDTAHSRVLSQLAQPDASSAQSHNGSQGRPLTTHFRQLFKPIPHSTTKSARKDDGRS</sequence>
<dbReference type="Proteomes" id="UP001159428">
    <property type="component" value="Unassembled WGS sequence"/>
</dbReference>
<name>A0AAU9WGY4_9CNID</name>
<feature type="region of interest" description="Disordered" evidence="1">
    <location>
        <begin position="329"/>
        <end position="397"/>
    </location>
</feature>
<proteinExistence type="predicted"/>
<gene>
    <name evidence="2" type="ORF">PMEA_00005563</name>
</gene>
<keyword evidence="3" id="KW-1185">Reference proteome</keyword>
<feature type="region of interest" description="Disordered" evidence="1">
    <location>
        <begin position="534"/>
        <end position="579"/>
    </location>
</feature>
<evidence type="ECO:0000313" key="2">
    <source>
        <dbReference type="EMBL" id="CAH3114646.1"/>
    </source>
</evidence>
<evidence type="ECO:0000313" key="3">
    <source>
        <dbReference type="Proteomes" id="UP001159428"/>
    </source>
</evidence>
<protein>
    <submittedName>
        <fullName evidence="2">Uncharacterized protein</fullName>
    </submittedName>
</protein>
<feature type="compositionally biased region" description="Polar residues" evidence="1">
    <location>
        <begin position="534"/>
        <end position="552"/>
    </location>
</feature>
<feature type="compositionally biased region" description="Polar residues" evidence="1">
    <location>
        <begin position="329"/>
        <end position="388"/>
    </location>
</feature>
<dbReference type="AlphaFoldDB" id="A0AAU9WGY4"/>
<dbReference type="EMBL" id="CALNXJ010000014">
    <property type="protein sequence ID" value="CAH3114646.1"/>
    <property type="molecule type" value="Genomic_DNA"/>
</dbReference>
<organism evidence="2 3">
    <name type="scientific">Pocillopora meandrina</name>
    <dbReference type="NCBI Taxonomy" id="46732"/>
    <lineage>
        <taxon>Eukaryota</taxon>
        <taxon>Metazoa</taxon>
        <taxon>Cnidaria</taxon>
        <taxon>Anthozoa</taxon>
        <taxon>Hexacorallia</taxon>
        <taxon>Scleractinia</taxon>
        <taxon>Astrocoeniina</taxon>
        <taxon>Pocilloporidae</taxon>
        <taxon>Pocillopora</taxon>
    </lineage>
</organism>
<evidence type="ECO:0000256" key="1">
    <source>
        <dbReference type="SAM" id="MobiDB-lite"/>
    </source>
</evidence>
<comment type="caution">
    <text evidence="2">The sequence shown here is derived from an EMBL/GenBank/DDBJ whole genome shotgun (WGS) entry which is preliminary data.</text>
</comment>